<feature type="transmembrane region" description="Helical" evidence="1">
    <location>
        <begin position="67"/>
        <end position="87"/>
    </location>
</feature>
<name>A0A1G7KF67_9BACT</name>
<accession>A0A1G7KF67</accession>
<dbReference type="RefSeq" id="WP_156785084.1">
    <property type="nucleotide sequence ID" value="NZ_LT629690.1"/>
</dbReference>
<protein>
    <recommendedName>
        <fullName evidence="4">DUF2946 domain-containing protein</fullName>
    </recommendedName>
</protein>
<keyword evidence="1" id="KW-0812">Transmembrane</keyword>
<proteinExistence type="predicted"/>
<organism evidence="2 3">
    <name type="scientific">Terriglobus roseus</name>
    <dbReference type="NCBI Taxonomy" id="392734"/>
    <lineage>
        <taxon>Bacteria</taxon>
        <taxon>Pseudomonadati</taxon>
        <taxon>Acidobacteriota</taxon>
        <taxon>Terriglobia</taxon>
        <taxon>Terriglobales</taxon>
        <taxon>Acidobacteriaceae</taxon>
        <taxon>Terriglobus</taxon>
    </lineage>
</organism>
<dbReference type="AlphaFoldDB" id="A0A1G7KF67"/>
<keyword evidence="3" id="KW-1185">Reference proteome</keyword>
<keyword evidence="1" id="KW-1133">Transmembrane helix</keyword>
<evidence type="ECO:0000256" key="1">
    <source>
        <dbReference type="SAM" id="Phobius"/>
    </source>
</evidence>
<evidence type="ECO:0000313" key="3">
    <source>
        <dbReference type="Proteomes" id="UP000182427"/>
    </source>
</evidence>
<sequence>MMAELQIASGTTRFQRVCAVLCLFLLLFSVAHTVFGHSEVLRAPQVGATGSSDNSVLHALTTDTPDTCALCVAITTIVVMAVLTLGAPRPSRPRTPVLLQLSGTVTGWHPSLFSRPPPAR</sequence>
<keyword evidence="1" id="KW-0472">Membrane</keyword>
<evidence type="ECO:0000313" key="2">
    <source>
        <dbReference type="EMBL" id="SDF35701.1"/>
    </source>
</evidence>
<dbReference type="Proteomes" id="UP000182427">
    <property type="component" value="Chromosome I"/>
</dbReference>
<dbReference type="EMBL" id="LT629690">
    <property type="protein sequence ID" value="SDF35701.1"/>
    <property type="molecule type" value="Genomic_DNA"/>
</dbReference>
<evidence type="ECO:0008006" key="4">
    <source>
        <dbReference type="Google" id="ProtNLM"/>
    </source>
</evidence>
<dbReference type="OrthoDB" id="9863652at2"/>
<reference evidence="3" key="1">
    <citation type="submission" date="2016-10" db="EMBL/GenBank/DDBJ databases">
        <authorList>
            <person name="Varghese N."/>
            <person name="Submissions S."/>
        </authorList>
    </citation>
    <scope>NUCLEOTIDE SEQUENCE [LARGE SCALE GENOMIC DNA]</scope>
    <source>
        <strain evidence="3">GAS232</strain>
    </source>
</reference>
<gene>
    <name evidence="2" type="ORF">SAMN05444167_2159</name>
</gene>